<dbReference type="RefSeq" id="WP_212976540.1">
    <property type="nucleotide sequence ID" value="NZ_AP025343.1"/>
</dbReference>
<dbReference type="PIRSF" id="PIRSF005690">
    <property type="entry name" value="GerBA"/>
    <property type="match status" value="1"/>
</dbReference>
<feature type="transmembrane region" description="Helical" evidence="3">
    <location>
        <begin position="369"/>
        <end position="390"/>
    </location>
</feature>
<dbReference type="GO" id="GO:0009847">
    <property type="term" value="P:spore germination"/>
    <property type="evidence" value="ECO:0007669"/>
    <property type="project" value="InterPro"/>
</dbReference>
<accession>A0A920CNF7</accession>
<comment type="similarity">
    <text evidence="1">Belongs to the GerABKA family.</text>
</comment>
<proteinExistence type="inferred from homology"/>
<dbReference type="PANTHER" id="PTHR22550:SF5">
    <property type="entry name" value="LEUCINE ZIPPER PROTEIN 4"/>
    <property type="match status" value="1"/>
</dbReference>
<name>A0A920CNF7_9BACL</name>
<feature type="transmembrane region" description="Helical" evidence="3">
    <location>
        <begin position="279"/>
        <end position="301"/>
    </location>
</feature>
<dbReference type="PANTHER" id="PTHR22550">
    <property type="entry name" value="SPORE GERMINATION PROTEIN"/>
    <property type="match status" value="1"/>
</dbReference>
<protein>
    <submittedName>
        <fullName evidence="4">Germination protein KA</fullName>
    </submittedName>
</protein>
<evidence type="ECO:0000256" key="1">
    <source>
        <dbReference type="ARBA" id="ARBA00005278"/>
    </source>
</evidence>
<keyword evidence="3" id="KW-0812">Transmembrane</keyword>
<dbReference type="AlphaFoldDB" id="A0A920CNF7"/>
<dbReference type="Proteomes" id="UP000682811">
    <property type="component" value="Unassembled WGS sequence"/>
</dbReference>
<comment type="caution">
    <text evidence="4">The sequence shown here is derived from an EMBL/GenBank/DDBJ whole genome shotgun (WGS) entry which is preliminary data.</text>
</comment>
<feature type="transmembrane region" description="Helical" evidence="3">
    <location>
        <begin position="402"/>
        <end position="427"/>
    </location>
</feature>
<keyword evidence="3" id="KW-1133">Transmembrane helix</keyword>
<evidence type="ECO:0000256" key="2">
    <source>
        <dbReference type="ARBA" id="ARBA00023136"/>
    </source>
</evidence>
<keyword evidence="2 3" id="KW-0472">Membrane</keyword>
<dbReference type="InterPro" id="IPR050768">
    <property type="entry name" value="UPF0353/GerABKA_families"/>
</dbReference>
<reference evidence="4 5" key="1">
    <citation type="submission" date="2021-03" db="EMBL/GenBank/DDBJ databases">
        <title>Antimicrobial resistance genes in bacteria isolated from Japanese honey, and their potential for conferring macrolide and lincosamide resistance in the American foulbrood pathogen Paenibacillus larvae.</title>
        <authorList>
            <person name="Okamoto M."/>
            <person name="Kumagai M."/>
            <person name="Kanamori H."/>
            <person name="Takamatsu D."/>
        </authorList>
    </citation>
    <scope>NUCLEOTIDE SEQUENCE [LARGE SCALE GENOMIC DNA]</scope>
    <source>
        <strain evidence="4 5">J34TS1</strain>
    </source>
</reference>
<dbReference type="Pfam" id="PF03323">
    <property type="entry name" value="GerA"/>
    <property type="match status" value="1"/>
</dbReference>
<evidence type="ECO:0000256" key="3">
    <source>
        <dbReference type="SAM" id="Phobius"/>
    </source>
</evidence>
<gene>
    <name evidence="4" type="ORF">J34TS1_00900</name>
</gene>
<dbReference type="EMBL" id="BORT01000001">
    <property type="protein sequence ID" value="GIO45325.1"/>
    <property type="molecule type" value="Genomic_DNA"/>
</dbReference>
<dbReference type="GO" id="GO:0016020">
    <property type="term" value="C:membrane"/>
    <property type="evidence" value="ECO:0007669"/>
    <property type="project" value="InterPro"/>
</dbReference>
<organism evidence="4 5">
    <name type="scientific">Paenibacillus azoreducens</name>
    <dbReference type="NCBI Taxonomy" id="116718"/>
    <lineage>
        <taxon>Bacteria</taxon>
        <taxon>Bacillati</taxon>
        <taxon>Bacillota</taxon>
        <taxon>Bacilli</taxon>
        <taxon>Bacillales</taxon>
        <taxon>Paenibacillaceae</taxon>
        <taxon>Paenibacillus</taxon>
    </lineage>
</organism>
<evidence type="ECO:0000313" key="4">
    <source>
        <dbReference type="EMBL" id="GIO45325.1"/>
    </source>
</evidence>
<dbReference type="InterPro" id="IPR004995">
    <property type="entry name" value="Spore_Ger"/>
</dbReference>
<sequence>MNKPSQTLFPRLDQNIGFVQNALFHSHDMKVRYFPFEETPAALVYLESLVDPMLIERNIITPISFGKGKSITELITTLQMEEIQELNKAIEGLLQGNCLYIIEGEDKLYTLKTPSQYNRNISEPDNEGIIRGPHYGFIENLTVNLHLLRQQNNVPELTVRYYSVGNTVPRQIAMVYMQGLSDPELVKKVEKRLTDISIDTCMSTGFIQELMEDNPYTIFPQHLNTERPDHTSSYLLDGHVVLMLDGDPTALVVPACFFTFYQTPDDYNNRWMIASFVRFIRLISFITASLLPAIYIAVVSFHSNVLPIQLFFTVQGTLTRIPYPPLVEALFLELIFELLREAGLRLPSRVGQTIGIVGGLVIGDAIVKAGLVSFTMTIVVALTAISSFLIPSIEMSSAIRMVRFPLMVASALFGFIGISFGLAMLFIHLCKLESFGKPYIYPIAPLRIGGFKDTFLRFPIWSIRKKKQGSEKNN</sequence>
<evidence type="ECO:0000313" key="5">
    <source>
        <dbReference type="Proteomes" id="UP000682811"/>
    </source>
</evidence>
<keyword evidence="5" id="KW-1185">Reference proteome</keyword>